<comment type="subcellular location">
    <subcellularLocation>
        <location evidence="1">Endomembrane system</location>
        <topology evidence="1">Multi-pass membrane protein</topology>
    </subcellularLocation>
</comment>
<keyword evidence="5" id="KW-0443">Lipid metabolism</keyword>
<evidence type="ECO:0000313" key="9">
    <source>
        <dbReference type="EMBL" id="MDJ1483449.1"/>
    </source>
</evidence>
<feature type="transmembrane region" description="Helical" evidence="7">
    <location>
        <begin position="149"/>
        <end position="169"/>
    </location>
</feature>
<dbReference type="RefSeq" id="WP_313983300.1">
    <property type="nucleotide sequence ID" value="NZ_JASJOS010000011.1"/>
</dbReference>
<dbReference type="GO" id="GO:0050479">
    <property type="term" value="F:glyceryl-ether monooxygenase activity"/>
    <property type="evidence" value="ECO:0007669"/>
    <property type="project" value="TreeGrafter"/>
</dbReference>
<evidence type="ECO:0000256" key="1">
    <source>
        <dbReference type="ARBA" id="ARBA00004127"/>
    </source>
</evidence>
<dbReference type="PANTHER" id="PTHR21624:SF1">
    <property type="entry name" value="ALKYLGLYCEROL MONOOXYGENASE"/>
    <property type="match status" value="1"/>
</dbReference>
<comment type="caution">
    <text evidence="9">The sequence shown here is derived from an EMBL/GenBank/DDBJ whole genome shotgun (WGS) entry which is preliminary data.</text>
</comment>
<dbReference type="EMBL" id="JASJOS010000011">
    <property type="protein sequence ID" value="MDJ1483449.1"/>
    <property type="molecule type" value="Genomic_DNA"/>
</dbReference>
<organism evidence="9 10">
    <name type="scientific">Xanthocytophaga flava</name>
    <dbReference type="NCBI Taxonomy" id="3048013"/>
    <lineage>
        <taxon>Bacteria</taxon>
        <taxon>Pseudomonadati</taxon>
        <taxon>Bacteroidota</taxon>
        <taxon>Cytophagia</taxon>
        <taxon>Cytophagales</taxon>
        <taxon>Rhodocytophagaceae</taxon>
        <taxon>Xanthocytophaga</taxon>
    </lineage>
</organism>
<evidence type="ECO:0000259" key="8">
    <source>
        <dbReference type="Pfam" id="PF04116"/>
    </source>
</evidence>
<accession>A0AAE3U7Z1</accession>
<dbReference type="InterPro" id="IPR006694">
    <property type="entry name" value="Fatty_acid_hydroxylase"/>
</dbReference>
<sequence length="293" mass="33685">METFVAFFEHIPSSYRAAILIGGILVFWSIEGIIPLSLTPYHKWRHAGLNLFFTLTTVVINFLFAALLLKTSDWTVNQHFGLLYLTTMPLWLFILLGLLLLDLIGAYLIHWLEHKLKWLWKFHLIHHTDTYVDTTTANRHHPGESVFRAIFTILAVFISGAPIWLVMLYQSLSVIFSQFNHANIKLPVQLDKVISWVIVSPNMHKVHHHYKQPLTDTNYGNIFSLWDRLFGTFATENPANLIYGVDTHMDAKESNQLTNLLQIPFQPYRRSADISYSGTHKADSVTKDQPSVG</sequence>
<protein>
    <submittedName>
        <fullName evidence="9">Sterol desaturase family protein</fullName>
    </submittedName>
</protein>
<dbReference type="GO" id="GO:0012505">
    <property type="term" value="C:endomembrane system"/>
    <property type="evidence" value="ECO:0007669"/>
    <property type="project" value="UniProtKB-SubCell"/>
</dbReference>
<evidence type="ECO:0000256" key="2">
    <source>
        <dbReference type="ARBA" id="ARBA00022692"/>
    </source>
</evidence>
<evidence type="ECO:0000256" key="4">
    <source>
        <dbReference type="ARBA" id="ARBA00023002"/>
    </source>
</evidence>
<feature type="domain" description="Fatty acid hydroxylase" evidence="8">
    <location>
        <begin position="95"/>
        <end position="232"/>
    </location>
</feature>
<evidence type="ECO:0000256" key="3">
    <source>
        <dbReference type="ARBA" id="ARBA00022989"/>
    </source>
</evidence>
<dbReference type="InterPro" id="IPR051689">
    <property type="entry name" value="Sterol_desaturase/TMEM195"/>
</dbReference>
<reference evidence="9" key="1">
    <citation type="submission" date="2023-05" db="EMBL/GenBank/DDBJ databases">
        <authorList>
            <person name="Zhang X."/>
        </authorList>
    </citation>
    <scope>NUCLEOTIDE SEQUENCE</scope>
    <source>
        <strain evidence="9">YF14B1</strain>
    </source>
</reference>
<evidence type="ECO:0000313" key="10">
    <source>
        <dbReference type="Proteomes" id="UP001241110"/>
    </source>
</evidence>
<dbReference type="GO" id="GO:0006643">
    <property type="term" value="P:membrane lipid metabolic process"/>
    <property type="evidence" value="ECO:0007669"/>
    <property type="project" value="TreeGrafter"/>
</dbReference>
<feature type="transmembrane region" description="Helical" evidence="7">
    <location>
        <begin position="48"/>
        <end position="69"/>
    </location>
</feature>
<keyword evidence="4" id="KW-0560">Oxidoreductase</keyword>
<dbReference type="Pfam" id="PF04116">
    <property type="entry name" value="FA_hydroxylase"/>
    <property type="match status" value="1"/>
</dbReference>
<evidence type="ECO:0000256" key="5">
    <source>
        <dbReference type="ARBA" id="ARBA00023098"/>
    </source>
</evidence>
<dbReference type="GO" id="GO:0016020">
    <property type="term" value="C:membrane"/>
    <property type="evidence" value="ECO:0007669"/>
    <property type="project" value="GOC"/>
</dbReference>
<evidence type="ECO:0000256" key="7">
    <source>
        <dbReference type="SAM" id="Phobius"/>
    </source>
</evidence>
<gene>
    <name evidence="9" type="ORF">QNI16_23315</name>
</gene>
<dbReference type="AlphaFoldDB" id="A0AAE3U7Z1"/>
<feature type="transmembrane region" description="Helical" evidence="7">
    <location>
        <begin position="15"/>
        <end position="36"/>
    </location>
</feature>
<feature type="transmembrane region" description="Helical" evidence="7">
    <location>
        <begin position="89"/>
        <end position="112"/>
    </location>
</feature>
<dbReference type="GO" id="GO:0008610">
    <property type="term" value="P:lipid biosynthetic process"/>
    <property type="evidence" value="ECO:0007669"/>
    <property type="project" value="InterPro"/>
</dbReference>
<proteinExistence type="predicted"/>
<evidence type="ECO:0000256" key="6">
    <source>
        <dbReference type="ARBA" id="ARBA00023136"/>
    </source>
</evidence>
<dbReference type="PANTHER" id="PTHR21624">
    <property type="entry name" value="STEROL DESATURASE-RELATED PROTEIN"/>
    <property type="match status" value="1"/>
</dbReference>
<name>A0AAE3U7Z1_9BACT</name>
<dbReference type="Proteomes" id="UP001241110">
    <property type="component" value="Unassembled WGS sequence"/>
</dbReference>
<keyword evidence="2 7" id="KW-0812">Transmembrane</keyword>
<keyword evidence="6 7" id="KW-0472">Membrane</keyword>
<keyword evidence="3 7" id="KW-1133">Transmembrane helix</keyword>
<dbReference type="GO" id="GO:0005506">
    <property type="term" value="F:iron ion binding"/>
    <property type="evidence" value="ECO:0007669"/>
    <property type="project" value="InterPro"/>
</dbReference>